<dbReference type="GO" id="GO:0006784">
    <property type="term" value="P:heme A biosynthetic process"/>
    <property type="evidence" value="ECO:0007669"/>
    <property type="project" value="InterPro"/>
</dbReference>
<evidence type="ECO:0000256" key="1">
    <source>
        <dbReference type="ARBA" id="ARBA00001970"/>
    </source>
</evidence>
<organism evidence="13 14">
    <name type="scientific">Pythium oligandrum</name>
    <name type="common">Mycoparasitic fungus</name>
    <dbReference type="NCBI Taxonomy" id="41045"/>
    <lineage>
        <taxon>Eukaryota</taxon>
        <taxon>Sar</taxon>
        <taxon>Stramenopiles</taxon>
        <taxon>Oomycota</taxon>
        <taxon>Peronosporomycetes</taxon>
        <taxon>Pythiales</taxon>
        <taxon>Pythiaceae</taxon>
        <taxon>Pythium</taxon>
    </lineage>
</organism>
<dbReference type="PANTHER" id="PTHR23289:SF2">
    <property type="entry name" value="CYTOCHROME C OXIDASE ASSEMBLY PROTEIN COX15 HOMOLOG"/>
    <property type="match status" value="1"/>
</dbReference>
<comment type="cofactor">
    <cofactor evidence="1">
        <name>heme b</name>
        <dbReference type="ChEBI" id="CHEBI:60344"/>
    </cofactor>
</comment>
<dbReference type="InterPro" id="IPR023754">
    <property type="entry name" value="HemeA_Synthase_type2"/>
</dbReference>
<comment type="catalytic activity">
    <reaction evidence="11">
        <text>Fe(II)-heme o + 2 A + H2O = Fe(II)-heme a + 2 AH2</text>
        <dbReference type="Rhea" id="RHEA:63388"/>
        <dbReference type="ChEBI" id="CHEBI:13193"/>
        <dbReference type="ChEBI" id="CHEBI:15377"/>
        <dbReference type="ChEBI" id="CHEBI:17499"/>
        <dbReference type="ChEBI" id="CHEBI:60530"/>
        <dbReference type="ChEBI" id="CHEBI:61715"/>
        <dbReference type="EC" id="1.17.99.9"/>
    </reaction>
    <physiologicalReaction direction="left-to-right" evidence="11">
        <dbReference type="Rhea" id="RHEA:63389"/>
    </physiologicalReaction>
</comment>
<feature type="transmembrane region" description="Helical" evidence="12">
    <location>
        <begin position="154"/>
        <end position="172"/>
    </location>
</feature>
<comment type="caution">
    <text evidence="13">The sequence shown here is derived from an EMBL/GenBank/DDBJ whole genome shotgun (WGS) entry which is preliminary data.</text>
</comment>
<proteinExistence type="predicted"/>
<reference evidence="13" key="1">
    <citation type="submission" date="2019-03" db="EMBL/GenBank/DDBJ databases">
        <title>Long read genome sequence of the mycoparasitic Pythium oligandrum ATCC 38472 isolated from sugarbeet rhizosphere.</title>
        <authorList>
            <person name="Gaulin E."/>
        </authorList>
    </citation>
    <scope>NUCLEOTIDE SEQUENCE</scope>
    <source>
        <strain evidence="13">ATCC 38472_TT</strain>
    </source>
</reference>
<gene>
    <name evidence="13" type="ORF">Poli38472_003482</name>
</gene>
<keyword evidence="9 12" id="KW-0472">Membrane</keyword>
<evidence type="ECO:0000256" key="7">
    <source>
        <dbReference type="ARBA" id="ARBA00023004"/>
    </source>
</evidence>
<dbReference type="OrthoDB" id="1726137at2759"/>
<evidence type="ECO:0000256" key="11">
    <source>
        <dbReference type="ARBA" id="ARBA00048044"/>
    </source>
</evidence>
<dbReference type="GO" id="GO:0046872">
    <property type="term" value="F:metal ion binding"/>
    <property type="evidence" value="ECO:0007669"/>
    <property type="project" value="UniProtKB-KW"/>
</dbReference>
<keyword evidence="5 12" id="KW-1133">Transmembrane helix</keyword>
<sequence length="441" mass="48813">MWSIASSSSSQAALRGLHGAFPRSSRVLRVLPSPPPTTAMALARQQKRFVNMPMGGDMAAKMTESMRANPVAWWLFGCAGLIATTMTVGAAGPLTRTGASMLYWVPKEHFPPRSEEDWRHEFSLYRDFAQRHQRIPMTYEDFKRRFKYEYTHRLIGEGTTFAFLGPLAYFYVKERLPTSIHSYLAGVLALGATQMYIGRRMVQNLVAERHGRDPNKDPNFVAPHGLTYDNAFSMANLALLVWAGLHVVSPSGRAVKLREMTMVHSLKDIGELRRYFQYATALFLGTAGAGTLVAGIDAGKEYNTFPKMGKKWIPDGLFERSPWLHNFYENVALVQLDHRLLAVGTLSAYSFIYMKARKPHLWDALPPETKQALNWTMLAVGGQVLGGITMLVNAVPTALAMVHTSGAAAILGTSLWTLHTLRFARPGGVVNAAAKVAAKAL</sequence>
<dbReference type="GO" id="GO:0016653">
    <property type="term" value="F:oxidoreductase activity, acting on NAD(P)H, heme protein as acceptor"/>
    <property type="evidence" value="ECO:0007669"/>
    <property type="project" value="TreeGrafter"/>
</dbReference>
<feature type="transmembrane region" description="Helical" evidence="12">
    <location>
        <begin position="71"/>
        <end position="94"/>
    </location>
</feature>
<accession>A0A8K1FFD6</accession>
<keyword evidence="7" id="KW-0408">Iron</keyword>
<evidence type="ECO:0000256" key="5">
    <source>
        <dbReference type="ARBA" id="ARBA00022989"/>
    </source>
</evidence>
<feature type="transmembrane region" description="Helical" evidence="12">
    <location>
        <begin position="398"/>
        <end position="418"/>
    </location>
</feature>
<keyword evidence="4" id="KW-0479">Metal-binding</keyword>
<evidence type="ECO:0000256" key="4">
    <source>
        <dbReference type="ARBA" id="ARBA00022723"/>
    </source>
</evidence>
<evidence type="ECO:0000256" key="12">
    <source>
        <dbReference type="SAM" id="Phobius"/>
    </source>
</evidence>
<feature type="transmembrane region" description="Helical" evidence="12">
    <location>
        <begin position="178"/>
        <end position="197"/>
    </location>
</feature>
<evidence type="ECO:0000256" key="8">
    <source>
        <dbReference type="ARBA" id="ARBA00023133"/>
    </source>
</evidence>
<evidence type="ECO:0000256" key="10">
    <source>
        <dbReference type="ARBA" id="ARBA00044501"/>
    </source>
</evidence>
<dbReference type="GO" id="GO:0120547">
    <property type="term" value="F:heme A synthase activity"/>
    <property type="evidence" value="ECO:0007669"/>
    <property type="project" value="UniProtKB-EC"/>
</dbReference>
<evidence type="ECO:0000256" key="3">
    <source>
        <dbReference type="ARBA" id="ARBA00022692"/>
    </source>
</evidence>
<dbReference type="GO" id="GO:0005743">
    <property type="term" value="C:mitochondrial inner membrane"/>
    <property type="evidence" value="ECO:0007669"/>
    <property type="project" value="TreeGrafter"/>
</dbReference>
<feature type="transmembrane region" description="Helical" evidence="12">
    <location>
        <begin position="372"/>
        <end position="392"/>
    </location>
</feature>
<evidence type="ECO:0000256" key="9">
    <source>
        <dbReference type="ARBA" id="ARBA00023136"/>
    </source>
</evidence>
<feature type="transmembrane region" description="Helical" evidence="12">
    <location>
        <begin position="275"/>
        <end position="296"/>
    </location>
</feature>
<keyword evidence="8" id="KW-0350">Heme biosynthesis</keyword>
<keyword evidence="14" id="KW-1185">Reference proteome</keyword>
<keyword evidence="3 12" id="KW-0812">Transmembrane</keyword>
<name>A0A8K1FFD6_PYTOL</name>
<protein>
    <submittedName>
        <fullName evidence="13">Uncharacterized protein</fullName>
    </submittedName>
</protein>
<dbReference type="Proteomes" id="UP000794436">
    <property type="component" value="Unassembled WGS sequence"/>
</dbReference>
<dbReference type="AlphaFoldDB" id="A0A8K1FFD6"/>
<evidence type="ECO:0000256" key="6">
    <source>
        <dbReference type="ARBA" id="ARBA00023002"/>
    </source>
</evidence>
<evidence type="ECO:0000256" key="2">
    <source>
        <dbReference type="ARBA" id="ARBA00004141"/>
    </source>
</evidence>
<evidence type="ECO:0000313" key="14">
    <source>
        <dbReference type="Proteomes" id="UP000794436"/>
    </source>
</evidence>
<dbReference type="InterPro" id="IPR003780">
    <property type="entry name" value="COX15/CtaA_fam"/>
</dbReference>
<dbReference type="Pfam" id="PF02628">
    <property type="entry name" value="COX15-CtaA"/>
    <property type="match status" value="1"/>
</dbReference>
<dbReference type="EMBL" id="SPLM01000144">
    <property type="protein sequence ID" value="TMW57557.1"/>
    <property type="molecule type" value="Genomic_DNA"/>
</dbReference>
<keyword evidence="6" id="KW-0560">Oxidoreductase</keyword>
<comment type="subcellular location">
    <subcellularLocation>
        <location evidence="2">Membrane</location>
        <topology evidence="2">Multi-pass membrane protein</topology>
    </subcellularLocation>
</comment>
<evidence type="ECO:0000313" key="13">
    <source>
        <dbReference type="EMBL" id="TMW57557.1"/>
    </source>
</evidence>
<feature type="transmembrane region" description="Helical" evidence="12">
    <location>
        <begin position="332"/>
        <end position="352"/>
    </location>
</feature>
<comment type="pathway">
    <text evidence="10">Porphyrin-containing compound metabolism; heme A biosynthesis; heme A from heme O: step 1/1.</text>
</comment>
<dbReference type="PANTHER" id="PTHR23289">
    <property type="entry name" value="CYTOCHROME C OXIDASE ASSEMBLY PROTEIN COX15"/>
    <property type="match status" value="1"/>
</dbReference>